<feature type="transmembrane region" description="Helical" evidence="9">
    <location>
        <begin position="249"/>
        <end position="268"/>
    </location>
</feature>
<feature type="transmembrane region" description="Helical" evidence="9">
    <location>
        <begin position="93"/>
        <end position="114"/>
    </location>
</feature>
<feature type="transmembrane region" description="Helical" evidence="9">
    <location>
        <begin position="188"/>
        <end position="208"/>
    </location>
</feature>
<dbReference type="GO" id="GO:0005886">
    <property type="term" value="C:plasma membrane"/>
    <property type="evidence" value="ECO:0007669"/>
    <property type="project" value="UniProtKB-SubCell"/>
</dbReference>
<reference evidence="12" key="1">
    <citation type="submission" date="2018-11" db="EMBL/GenBank/DDBJ databases">
        <title>Complete genome sequence of Paenibacillus sp. ML311-T8.</title>
        <authorList>
            <person name="Nam Y.-D."/>
            <person name="Kang J."/>
            <person name="Chung W.-H."/>
            <person name="Park Y.S."/>
        </authorList>
    </citation>
    <scope>NUCLEOTIDE SEQUENCE [LARGE SCALE GENOMIC DNA]</scope>
    <source>
        <strain evidence="12">ML311-T8</strain>
    </source>
</reference>
<keyword evidence="5 9" id="KW-0812">Transmembrane</keyword>
<protein>
    <submittedName>
        <fullName evidence="11">Sodium:proton antiporter</fullName>
    </submittedName>
</protein>
<feature type="transmembrane region" description="Helical" evidence="9">
    <location>
        <begin position="63"/>
        <end position="81"/>
    </location>
</feature>
<evidence type="ECO:0000256" key="7">
    <source>
        <dbReference type="ARBA" id="ARBA00023065"/>
    </source>
</evidence>
<keyword evidence="4" id="KW-1003">Cell membrane</keyword>
<dbReference type="GO" id="GO:0015297">
    <property type="term" value="F:antiporter activity"/>
    <property type="evidence" value="ECO:0007669"/>
    <property type="project" value="UniProtKB-KW"/>
</dbReference>
<evidence type="ECO:0000256" key="4">
    <source>
        <dbReference type="ARBA" id="ARBA00022475"/>
    </source>
</evidence>
<keyword evidence="7" id="KW-0406">Ion transport</keyword>
<keyword evidence="6 9" id="KW-1133">Transmembrane helix</keyword>
<dbReference type="PANTHER" id="PTHR32507:SF0">
    <property type="entry name" value="NA(+)_H(+) ANTIPORTER 2-RELATED"/>
    <property type="match status" value="1"/>
</dbReference>
<dbReference type="InterPro" id="IPR006153">
    <property type="entry name" value="Cation/H_exchanger_TM"/>
</dbReference>
<proteinExistence type="predicted"/>
<evidence type="ECO:0000313" key="11">
    <source>
        <dbReference type="EMBL" id="QGQ98728.1"/>
    </source>
</evidence>
<evidence type="ECO:0000256" key="8">
    <source>
        <dbReference type="ARBA" id="ARBA00023136"/>
    </source>
</evidence>
<accession>A0A6B8RU77</accession>
<keyword evidence="3" id="KW-0050">Antiport</keyword>
<feature type="domain" description="Cation/H+ exchanger transmembrane" evidence="10">
    <location>
        <begin position="44"/>
        <end position="428"/>
    </location>
</feature>
<dbReference type="GO" id="GO:1902600">
    <property type="term" value="P:proton transmembrane transport"/>
    <property type="evidence" value="ECO:0007669"/>
    <property type="project" value="InterPro"/>
</dbReference>
<dbReference type="KEGG" id="ppsc:EHS13_29535"/>
<evidence type="ECO:0000256" key="6">
    <source>
        <dbReference type="ARBA" id="ARBA00022989"/>
    </source>
</evidence>
<feature type="transmembrane region" description="Helical" evidence="9">
    <location>
        <begin position="121"/>
        <end position="142"/>
    </location>
</feature>
<dbReference type="EMBL" id="CP034235">
    <property type="protein sequence ID" value="QGQ98728.1"/>
    <property type="molecule type" value="Genomic_DNA"/>
</dbReference>
<dbReference type="AlphaFoldDB" id="A0A6B8RU77"/>
<feature type="transmembrane region" description="Helical" evidence="9">
    <location>
        <begin position="373"/>
        <end position="394"/>
    </location>
</feature>
<evidence type="ECO:0000256" key="5">
    <source>
        <dbReference type="ARBA" id="ARBA00022692"/>
    </source>
</evidence>
<organism evidence="11 12">
    <name type="scientific">Paenibacillus psychroresistens</name>
    <dbReference type="NCBI Taxonomy" id="1778678"/>
    <lineage>
        <taxon>Bacteria</taxon>
        <taxon>Bacillati</taxon>
        <taxon>Bacillota</taxon>
        <taxon>Bacilli</taxon>
        <taxon>Bacillales</taxon>
        <taxon>Paenibacillaceae</taxon>
        <taxon>Paenibacillus</taxon>
    </lineage>
</organism>
<name>A0A6B8RU77_9BACL</name>
<feature type="transmembrane region" description="Helical" evidence="9">
    <location>
        <begin position="274"/>
        <end position="293"/>
    </location>
</feature>
<evidence type="ECO:0000256" key="2">
    <source>
        <dbReference type="ARBA" id="ARBA00022448"/>
    </source>
</evidence>
<keyword evidence="8 9" id="KW-0472">Membrane</keyword>
<feature type="transmembrane region" description="Helical" evidence="9">
    <location>
        <begin position="406"/>
        <end position="427"/>
    </location>
</feature>
<dbReference type="Pfam" id="PF00999">
    <property type="entry name" value="Na_H_Exchanger"/>
    <property type="match status" value="1"/>
</dbReference>
<dbReference type="Gene3D" id="1.20.1530.20">
    <property type="match status" value="1"/>
</dbReference>
<dbReference type="PANTHER" id="PTHR32507">
    <property type="entry name" value="NA(+)/H(+) ANTIPORTER 1"/>
    <property type="match status" value="1"/>
</dbReference>
<dbReference type="InterPro" id="IPR038770">
    <property type="entry name" value="Na+/solute_symporter_sf"/>
</dbReference>
<feature type="transmembrane region" description="Helical" evidence="9">
    <location>
        <begin position="148"/>
        <end position="167"/>
    </location>
</feature>
<keyword evidence="2" id="KW-0813">Transport</keyword>
<comment type="subcellular location">
    <subcellularLocation>
        <location evidence="1">Cell membrane</location>
        <topology evidence="1">Multi-pass membrane protein</topology>
    </subcellularLocation>
</comment>
<evidence type="ECO:0000256" key="1">
    <source>
        <dbReference type="ARBA" id="ARBA00004651"/>
    </source>
</evidence>
<evidence type="ECO:0000259" key="10">
    <source>
        <dbReference type="Pfam" id="PF00999"/>
    </source>
</evidence>
<feature type="transmembrane region" description="Helical" evidence="9">
    <location>
        <begin position="31"/>
        <end position="51"/>
    </location>
</feature>
<sequence>MQASLCHFWGYFRFMGIKHLLEAIHMHSETLLLAQHYLLALFIIFLIGTLGGKLAEKLGLPDVAIFIVLGILLGPSVLSLVDIHAESTMNQMILLFGACFIIFHGGVITSFEILQKVWRTISLLSTLGVVITAFIVAFAAMWIFNIPFLVALLLGSILASTDPAALVPIFQKFPIRRKVAQTVITESAFTDATGAIMTTVVFGLLFSSKDAGVFSIGFEFIQLALGGIIVGAIIGFVATFLISENDRGLLREFTPMVVVLAVLGSYLVAEQIHASGFMSVFVTGLMFGNAKSLRLTVLPKEEQAAHQFIDAVSLKLRMLVFILLGSQVDFAALKQYGWLGLIVIAIFIFVARPITVLASLLPDSKAKWTRPEVLFFFWTRETGVIAAALAGIVASSGLAEGKLVSAIVFMAILVTLLLQASTTPFIARKLGLLESSSELKKGEQ</sequence>
<evidence type="ECO:0000256" key="9">
    <source>
        <dbReference type="SAM" id="Phobius"/>
    </source>
</evidence>
<feature type="transmembrane region" description="Helical" evidence="9">
    <location>
        <begin position="338"/>
        <end position="361"/>
    </location>
</feature>
<gene>
    <name evidence="11" type="ORF">EHS13_29535</name>
</gene>
<evidence type="ECO:0000313" key="12">
    <source>
        <dbReference type="Proteomes" id="UP000426246"/>
    </source>
</evidence>
<feature type="transmembrane region" description="Helical" evidence="9">
    <location>
        <begin position="220"/>
        <end position="242"/>
    </location>
</feature>
<evidence type="ECO:0000256" key="3">
    <source>
        <dbReference type="ARBA" id="ARBA00022449"/>
    </source>
</evidence>
<keyword evidence="12" id="KW-1185">Reference proteome</keyword>
<dbReference type="Proteomes" id="UP000426246">
    <property type="component" value="Chromosome"/>
</dbReference>